<comment type="subcellular location">
    <subcellularLocation>
        <location evidence="1">Cell envelope</location>
    </subcellularLocation>
</comment>
<comment type="similarity">
    <text evidence="2">Belongs to the bacterial solute-binding protein 1 family.</text>
</comment>
<name>A0ABV9G7T9_9ACTN</name>
<dbReference type="InterPro" id="IPR050490">
    <property type="entry name" value="Bact_solute-bd_prot1"/>
</dbReference>
<dbReference type="Proteomes" id="UP001595993">
    <property type="component" value="Unassembled WGS sequence"/>
</dbReference>
<dbReference type="InterPro" id="IPR006059">
    <property type="entry name" value="SBP"/>
</dbReference>
<evidence type="ECO:0000256" key="6">
    <source>
        <dbReference type="ARBA" id="ARBA00049753"/>
    </source>
</evidence>
<feature type="chain" id="PRO_5045809892" description="Probable sugar-binding periplasmic protein" evidence="7">
    <location>
        <begin position="25"/>
        <end position="445"/>
    </location>
</feature>
<evidence type="ECO:0000256" key="2">
    <source>
        <dbReference type="ARBA" id="ARBA00008520"/>
    </source>
</evidence>
<evidence type="ECO:0000256" key="7">
    <source>
        <dbReference type="SAM" id="SignalP"/>
    </source>
</evidence>
<protein>
    <recommendedName>
        <fullName evidence="6">Probable sugar-binding periplasmic protein</fullName>
    </recommendedName>
</protein>
<evidence type="ECO:0000256" key="4">
    <source>
        <dbReference type="ARBA" id="ARBA00022729"/>
    </source>
</evidence>
<organism evidence="8 9">
    <name type="scientific">Streptomyces maoxianensis</name>
    <dbReference type="NCBI Taxonomy" id="1459942"/>
    <lineage>
        <taxon>Bacteria</taxon>
        <taxon>Bacillati</taxon>
        <taxon>Actinomycetota</taxon>
        <taxon>Actinomycetes</taxon>
        <taxon>Kitasatosporales</taxon>
        <taxon>Streptomycetaceae</taxon>
        <taxon>Streptomyces</taxon>
    </lineage>
</organism>
<dbReference type="Pfam" id="PF13416">
    <property type="entry name" value="SBP_bac_8"/>
    <property type="match status" value="1"/>
</dbReference>
<dbReference type="PANTHER" id="PTHR43649">
    <property type="entry name" value="ARABINOSE-BINDING PROTEIN-RELATED"/>
    <property type="match status" value="1"/>
</dbReference>
<evidence type="ECO:0000313" key="9">
    <source>
        <dbReference type="Proteomes" id="UP001595993"/>
    </source>
</evidence>
<keyword evidence="3" id="KW-0813">Transport</keyword>
<dbReference type="PROSITE" id="PS51257">
    <property type="entry name" value="PROKAR_LIPOPROTEIN"/>
    <property type="match status" value="1"/>
</dbReference>
<reference evidence="9" key="1">
    <citation type="journal article" date="2019" name="Int. J. Syst. Evol. Microbiol.">
        <title>The Global Catalogue of Microorganisms (GCM) 10K type strain sequencing project: providing services to taxonomists for standard genome sequencing and annotation.</title>
        <authorList>
            <consortium name="The Broad Institute Genomics Platform"/>
            <consortium name="The Broad Institute Genome Sequencing Center for Infectious Disease"/>
            <person name="Wu L."/>
            <person name="Ma J."/>
        </authorList>
    </citation>
    <scope>NUCLEOTIDE SEQUENCE [LARGE SCALE GENOMIC DNA]</scope>
    <source>
        <strain evidence="9">CGMCC 4.7139</strain>
    </source>
</reference>
<comment type="function">
    <text evidence="5">Part of a binding-protein-dependent transport system for a sugar.</text>
</comment>
<evidence type="ECO:0000256" key="5">
    <source>
        <dbReference type="ARBA" id="ARBA00049629"/>
    </source>
</evidence>
<dbReference type="SUPFAM" id="SSF53850">
    <property type="entry name" value="Periplasmic binding protein-like II"/>
    <property type="match status" value="1"/>
</dbReference>
<dbReference type="PANTHER" id="PTHR43649:SF28">
    <property type="entry name" value="BINDING PROTEIN COMPONENT OF ABC SUGAR TRANSPORTER-RELATED"/>
    <property type="match status" value="1"/>
</dbReference>
<proteinExistence type="inferred from homology"/>
<sequence>MSTRTRTTAVALAATAAMSLLASACTGSNDTAANDDPKAGTTITFWHGWSAPSEVKAIQDNVARFEKEHANIKVKVVGNMTDDKTNQALRAGGSNAPDVVASFTTDSVGKFCASGAFVDLKPFLEKSKIDPAKVFHKPLLDYTQFDGNQCSLPLLNDAYGLYYNKDAFEEAGITAPPKTWSEFEKVAEKLTKPQGDSYSQLGFMPNYHGYETTPMHYVSQWGPTYFDAEGKSNIVKDPAFSEMLTFQKGLVEKLGGFTKLEKYRSTFGDEWGAKHPFHTGQVAMQLDGEWRLGMAKDAKVKFEIGTAPLPVADDEAADYGKGYLSGTIMGIASTSKKQNAAWELVKYMTTDTDAVVAFANGIHNVPSTIEALQSPQLKIDPEFKTFIDIAQHPRSSTTPANVDGGAYQVTFQDFGYQYEAGKVSDLKAGLEKTARQIDTDIAKAK</sequence>
<comment type="caution">
    <text evidence="8">The sequence shown here is derived from an EMBL/GenBank/DDBJ whole genome shotgun (WGS) entry which is preliminary data.</text>
</comment>
<dbReference type="RefSeq" id="WP_381196594.1">
    <property type="nucleotide sequence ID" value="NZ_JBHSFE010000014.1"/>
</dbReference>
<evidence type="ECO:0000313" key="8">
    <source>
        <dbReference type="EMBL" id="MFC4609613.1"/>
    </source>
</evidence>
<evidence type="ECO:0000256" key="3">
    <source>
        <dbReference type="ARBA" id="ARBA00022448"/>
    </source>
</evidence>
<keyword evidence="9" id="KW-1185">Reference proteome</keyword>
<accession>A0ABV9G7T9</accession>
<feature type="signal peptide" evidence="7">
    <location>
        <begin position="1"/>
        <end position="24"/>
    </location>
</feature>
<gene>
    <name evidence="8" type="ORF">ACFO9E_17580</name>
</gene>
<keyword evidence="4 7" id="KW-0732">Signal</keyword>
<evidence type="ECO:0000256" key="1">
    <source>
        <dbReference type="ARBA" id="ARBA00004196"/>
    </source>
</evidence>
<dbReference type="Gene3D" id="3.40.190.10">
    <property type="entry name" value="Periplasmic binding protein-like II"/>
    <property type="match status" value="2"/>
</dbReference>
<dbReference type="CDD" id="cd14748">
    <property type="entry name" value="PBP2_UgpB"/>
    <property type="match status" value="1"/>
</dbReference>
<dbReference type="EMBL" id="JBHSFE010000014">
    <property type="protein sequence ID" value="MFC4609613.1"/>
    <property type="molecule type" value="Genomic_DNA"/>
</dbReference>